<protein>
    <submittedName>
        <fullName evidence="3">DnaJ-domain-containing protein</fullName>
    </submittedName>
</protein>
<dbReference type="STRING" id="1280837.A0A316VCB1"/>
<dbReference type="Gene3D" id="1.10.287.110">
    <property type="entry name" value="DnaJ domain"/>
    <property type="match status" value="1"/>
</dbReference>
<dbReference type="GO" id="GO:0051082">
    <property type="term" value="F:unfolded protein binding"/>
    <property type="evidence" value="ECO:0007669"/>
    <property type="project" value="TreeGrafter"/>
</dbReference>
<evidence type="ECO:0000256" key="1">
    <source>
        <dbReference type="SAM" id="MobiDB-lite"/>
    </source>
</evidence>
<dbReference type="EMBL" id="KZ819603">
    <property type="protein sequence ID" value="PWN35202.1"/>
    <property type="molecule type" value="Genomic_DNA"/>
</dbReference>
<dbReference type="PROSITE" id="PS50076">
    <property type="entry name" value="DNAJ_2"/>
    <property type="match status" value="1"/>
</dbReference>
<dbReference type="OrthoDB" id="442087at2759"/>
<dbReference type="InParanoid" id="A0A316VCB1"/>
<evidence type="ECO:0000313" key="4">
    <source>
        <dbReference type="Proteomes" id="UP000245771"/>
    </source>
</evidence>
<evidence type="ECO:0000313" key="3">
    <source>
        <dbReference type="EMBL" id="PWN35202.1"/>
    </source>
</evidence>
<dbReference type="GeneID" id="37020466"/>
<feature type="domain" description="J" evidence="2">
    <location>
        <begin position="7"/>
        <end position="77"/>
    </location>
</feature>
<dbReference type="GO" id="GO:0044183">
    <property type="term" value="F:protein folding chaperone"/>
    <property type="evidence" value="ECO:0007669"/>
    <property type="project" value="TreeGrafter"/>
</dbReference>
<dbReference type="PANTHER" id="PTHR43948:SF10">
    <property type="entry name" value="MRJ, ISOFORM E"/>
    <property type="match status" value="1"/>
</dbReference>
<proteinExistence type="predicted"/>
<gene>
    <name evidence="3" type="ORF">FA14DRAFT_160453</name>
</gene>
<dbReference type="CDD" id="cd06257">
    <property type="entry name" value="DnaJ"/>
    <property type="match status" value="1"/>
</dbReference>
<sequence>MDGPVPDYYATLGVSPKASADDIRQAYKRESLRAHPDRFPNASDAERQRYTARFQSLADAYYVLSDSTRRAEYDGLRRAHGVGSSRTSARAGASQQTGAPPGGWEEDAEKEQESSFNFFKSFFNHAAGAPSGSTSAGESEVPNDHTTSAGQPQANYVFGDVFEELLRPEVHRVAPIWKWVGSASGAGLGFILANVPGAVGGALLGNRLGAIRDAKGKSVVEVFGGLGANQRAEVLKALAVKVLGSLG</sequence>
<dbReference type="SMART" id="SM00271">
    <property type="entry name" value="DnaJ"/>
    <property type="match status" value="1"/>
</dbReference>
<dbReference type="AlphaFoldDB" id="A0A316VCB1"/>
<dbReference type="GO" id="GO:0051087">
    <property type="term" value="F:protein-folding chaperone binding"/>
    <property type="evidence" value="ECO:0007669"/>
    <property type="project" value="TreeGrafter"/>
</dbReference>
<evidence type="ECO:0000259" key="2">
    <source>
        <dbReference type="PROSITE" id="PS50076"/>
    </source>
</evidence>
<dbReference type="SUPFAM" id="SSF46565">
    <property type="entry name" value="Chaperone J-domain"/>
    <property type="match status" value="1"/>
</dbReference>
<reference evidence="3 4" key="1">
    <citation type="journal article" date="2018" name="Mol. Biol. Evol.">
        <title>Broad Genomic Sampling Reveals a Smut Pathogenic Ancestry of the Fungal Clade Ustilaginomycotina.</title>
        <authorList>
            <person name="Kijpornyongpan T."/>
            <person name="Mondo S.J."/>
            <person name="Barry K."/>
            <person name="Sandor L."/>
            <person name="Lee J."/>
            <person name="Lipzen A."/>
            <person name="Pangilinan J."/>
            <person name="LaButti K."/>
            <person name="Hainaut M."/>
            <person name="Henrissat B."/>
            <person name="Grigoriev I.V."/>
            <person name="Spatafora J.W."/>
            <person name="Aime M.C."/>
        </authorList>
    </citation>
    <scope>NUCLEOTIDE SEQUENCE [LARGE SCALE GENOMIC DNA]</scope>
    <source>
        <strain evidence="3 4">MCA 3882</strain>
    </source>
</reference>
<feature type="region of interest" description="Disordered" evidence="1">
    <location>
        <begin position="76"/>
        <end position="110"/>
    </location>
</feature>
<feature type="region of interest" description="Disordered" evidence="1">
    <location>
        <begin position="129"/>
        <end position="152"/>
    </location>
</feature>
<dbReference type="RefSeq" id="XP_025355504.1">
    <property type="nucleotide sequence ID" value="XM_025498685.1"/>
</dbReference>
<dbReference type="InterPro" id="IPR036869">
    <property type="entry name" value="J_dom_sf"/>
</dbReference>
<name>A0A316VCB1_9BASI</name>
<dbReference type="InterPro" id="IPR001623">
    <property type="entry name" value="DnaJ_domain"/>
</dbReference>
<keyword evidence="4" id="KW-1185">Reference proteome</keyword>
<dbReference type="FunCoup" id="A0A316VCB1">
    <property type="interactions" value="159"/>
</dbReference>
<dbReference type="Proteomes" id="UP000245771">
    <property type="component" value="Unassembled WGS sequence"/>
</dbReference>
<feature type="compositionally biased region" description="Low complexity" evidence="1">
    <location>
        <begin position="83"/>
        <end position="94"/>
    </location>
</feature>
<dbReference type="PRINTS" id="PR00625">
    <property type="entry name" value="JDOMAIN"/>
</dbReference>
<dbReference type="GO" id="GO:0005737">
    <property type="term" value="C:cytoplasm"/>
    <property type="evidence" value="ECO:0007669"/>
    <property type="project" value="TreeGrafter"/>
</dbReference>
<feature type="region of interest" description="Disordered" evidence="1">
    <location>
        <begin position="1"/>
        <end position="21"/>
    </location>
</feature>
<organism evidence="3 4">
    <name type="scientific">Meira miltonrushii</name>
    <dbReference type="NCBI Taxonomy" id="1280837"/>
    <lineage>
        <taxon>Eukaryota</taxon>
        <taxon>Fungi</taxon>
        <taxon>Dikarya</taxon>
        <taxon>Basidiomycota</taxon>
        <taxon>Ustilaginomycotina</taxon>
        <taxon>Exobasidiomycetes</taxon>
        <taxon>Exobasidiales</taxon>
        <taxon>Brachybasidiaceae</taxon>
        <taxon>Meira</taxon>
    </lineage>
</organism>
<dbReference type="Pfam" id="PF00226">
    <property type="entry name" value="DnaJ"/>
    <property type="match status" value="1"/>
</dbReference>
<dbReference type="PANTHER" id="PTHR43948">
    <property type="entry name" value="DNAJ HOMOLOG SUBFAMILY B"/>
    <property type="match status" value="1"/>
</dbReference>
<dbReference type="GO" id="GO:0005634">
    <property type="term" value="C:nucleus"/>
    <property type="evidence" value="ECO:0007669"/>
    <property type="project" value="TreeGrafter"/>
</dbReference>
<accession>A0A316VCB1</accession>
<feature type="compositionally biased region" description="Low complexity" evidence="1">
    <location>
        <begin position="129"/>
        <end position="139"/>
    </location>
</feature>